<sequence>MTRIAGIALVLLLSACGEAPPPAPPAPEPAGAGADGTAAPAGAPGADATTGEPTIAFALDTLDHGRFDLAAERGRWVVVNFWATWCTPCLKEIPDLTAFAARREDVRVIGLAYEDIEPEAMRAFLEEHPAGYPIAIVDVYATPEGIQPPRGLPTTWLVAPDGAVARRFLGPVTSEELEAAIAAHEAAA</sequence>
<name>A0ABV9NL51_9GAMM</name>
<feature type="compositionally biased region" description="Low complexity" evidence="5">
    <location>
        <begin position="29"/>
        <end position="50"/>
    </location>
</feature>
<dbReference type="PROSITE" id="PS00194">
    <property type="entry name" value="THIOREDOXIN_1"/>
    <property type="match status" value="1"/>
</dbReference>
<evidence type="ECO:0000256" key="3">
    <source>
        <dbReference type="ARBA" id="ARBA00023157"/>
    </source>
</evidence>
<evidence type="ECO:0000313" key="8">
    <source>
        <dbReference type="EMBL" id="MFC4727931.1"/>
    </source>
</evidence>
<dbReference type="InterPro" id="IPR017937">
    <property type="entry name" value="Thioredoxin_CS"/>
</dbReference>
<feature type="chain" id="PRO_5047225165" evidence="6">
    <location>
        <begin position="20"/>
        <end position="188"/>
    </location>
</feature>
<proteinExistence type="predicted"/>
<dbReference type="InterPro" id="IPR036249">
    <property type="entry name" value="Thioredoxin-like_sf"/>
</dbReference>
<evidence type="ECO:0000256" key="6">
    <source>
        <dbReference type="SAM" id="SignalP"/>
    </source>
</evidence>
<evidence type="ECO:0000256" key="2">
    <source>
        <dbReference type="ARBA" id="ARBA00022748"/>
    </source>
</evidence>
<keyword evidence="2" id="KW-0201">Cytochrome c-type biogenesis</keyword>
<comment type="subcellular location">
    <subcellularLocation>
        <location evidence="1">Cell envelope</location>
    </subcellularLocation>
</comment>
<keyword evidence="3" id="KW-1015">Disulfide bond</keyword>
<organism evidence="8 9">
    <name type="scientific">Coralloluteibacterium thermophilum</name>
    <dbReference type="NCBI Taxonomy" id="2707049"/>
    <lineage>
        <taxon>Bacteria</taxon>
        <taxon>Pseudomonadati</taxon>
        <taxon>Pseudomonadota</taxon>
        <taxon>Gammaproteobacteria</taxon>
        <taxon>Lysobacterales</taxon>
        <taxon>Lysobacteraceae</taxon>
        <taxon>Coralloluteibacterium</taxon>
    </lineage>
</organism>
<dbReference type="PANTHER" id="PTHR42852:SF6">
    <property type="entry name" value="THIOL:DISULFIDE INTERCHANGE PROTEIN DSBE"/>
    <property type="match status" value="1"/>
</dbReference>
<evidence type="ECO:0000256" key="1">
    <source>
        <dbReference type="ARBA" id="ARBA00004196"/>
    </source>
</evidence>
<feature type="domain" description="Thioredoxin" evidence="7">
    <location>
        <begin position="48"/>
        <end position="186"/>
    </location>
</feature>
<dbReference type="CDD" id="cd02966">
    <property type="entry name" value="TlpA_like_family"/>
    <property type="match status" value="1"/>
</dbReference>
<dbReference type="PANTHER" id="PTHR42852">
    <property type="entry name" value="THIOL:DISULFIDE INTERCHANGE PROTEIN DSBE"/>
    <property type="match status" value="1"/>
</dbReference>
<dbReference type="InterPro" id="IPR000866">
    <property type="entry name" value="AhpC/TSA"/>
</dbReference>
<keyword evidence="4" id="KW-0676">Redox-active center</keyword>
<evidence type="ECO:0000313" key="9">
    <source>
        <dbReference type="Proteomes" id="UP001595892"/>
    </source>
</evidence>
<evidence type="ECO:0000256" key="4">
    <source>
        <dbReference type="ARBA" id="ARBA00023284"/>
    </source>
</evidence>
<comment type="caution">
    <text evidence="8">The sequence shown here is derived from an EMBL/GenBank/DDBJ whole genome shotgun (WGS) entry which is preliminary data.</text>
</comment>
<dbReference type="InterPro" id="IPR013766">
    <property type="entry name" value="Thioredoxin_domain"/>
</dbReference>
<dbReference type="Gene3D" id="3.40.30.10">
    <property type="entry name" value="Glutaredoxin"/>
    <property type="match status" value="1"/>
</dbReference>
<gene>
    <name evidence="8" type="ORF">ACFO3Q_07075</name>
</gene>
<dbReference type="PROSITE" id="PS51352">
    <property type="entry name" value="THIOREDOXIN_2"/>
    <property type="match status" value="1"/>
</dbReference>
<dbReference type="InterPro" id="IPR050553">
    <property type="entry name" value="Thioredoxin_ResA/DsbE_sf"/>
</dbReference>
<keyword evidence="6" id="KW-0732">Signal</keyword>
<feature type="signal peptide" evidence="6">
    <location>
        <begin position="1"/>
        <end position="19"/>
    </location>
</feature>
<evidence type="ECO:0000259" key="7">
    <source>
        <dbReference type="PROSITE" id="PS51352"/>
    </source>
</evidence>
<accession>A0ABV9NL51</accession>
<dbReference type="Proteomes" id="UP001595892">
    <property type="component" value="Unassembled WGS sequence"/>
</dbReference>
<evidence type="ECO:0000256" key="5">
    <source>
        <dbReference type="SAM" id="MobiDB-lite"/>
    </source>
</evidence>
<dbReference type="Pfam" id="PF00578">
    <property type="entry name" value="AhpC-TSA"/>
    <property type="match status" value="1"/>
</dbReference>
<dbReference type="SUPFAM" id="SSF52833">
    <property type="entry name" value="Thioredoxin-like"/>
    <property type="match status" value="1"/>
</dbReference>
<dbReference type="EMBL" id="JBHSGG010000017">
    <property type="protein sequence ID" value="MFC4727931.1"/>
    <property type="molecule type" value="Genomic_DNA"/>
</dbReference>
<dbReference type="PROSITE" id="PS51257">
    <property type="entry name" value="PROKAR_LIPOPROTEIN"/>
    <property type="match status" value="1"/>
</dbReference>
<reference evidence="9" key="1">
    <citation type="journal article" date="2019" name="Int. J. Syst. Evol. Microbiol.">
        <title>The Global Catalogue of Microorganisms (GCM) 10K type strain sequencing project: providing services to taxonomists for standard genome sequencing and annotation.</title>
        <authorList>
            <consortium name="The Broad Institute Genomics Platform"/>
            <consortium name="The Broad Institute Genome Sequencing Center for Infectious Disease"/>
            <person name="Wu L."/>
            <person name="Ma J."/>
        </authorList>
    </citation>
    <scope>NUCLEOTIDE SEQUENCE [LARGE SCALE GENOMIC DNA]</scope>
    <source>
        <strain evidence="9">CGMCC 1.13574</strain>
    </source>
</reference>
<keyword evidence="9" id="KW-1185">Reference proteome</keyword>
<dbReference type="RefSeq" id="WP_377003936.1">
    <property type="nucleotide sequence ID" value="NZ_JBHSGG010000017.1"/>
</dbReference>
<feature type="region of interest" description="Disordered" evidence="5">
    <location>
        <begin position="20"/>
        <end position="50"/>
    </location>
</feature>
<protein>
    <submittedName>
        <fullName evidence="8">TlpA family protein disulfide reductase</fullName>
    </submittedName>
</protein>